<protein>
    <submittedName>
        <fullName evidence="3">Phage protein</fullName>
    </submittedName>
</protein>
<reference evidence="3 4" key="1">
    <citation type="submission" date="2018-06" db="EMBL/GenBank/DDBJ databases">
        <authorList>
            <consortium name="Pathogen Informatics"/>
            <person name="Doyle S."/>
        </authorList>
    </citation>
    <scope>NUCLEOTIDE SEQUENCE [LARGE SCALE GENOMIC DNA]</scope>
    <source>
        <strain evidence="3 4">NCTC13834</strain>
    </source>
</reference>
<evidence type="ECO:0000256" key="1">
    <source>
        <dbReference type="SAM" id="Coils"/>
    </source>
</evidence>
<keyword evidence="2" id="KW-0812">Transmembrane</keyword>
<dbReference type="Proteomes" id="UP000254412">
    <property type="component" value="Unassembled WGS sequence"/>
</dbReference>
<feature type="coiled-coil region" evidence="1">
    <location>
        <begin position="38"/>
        <end position="93"/>
    </location>
</feature>
<evidence type="ECO:0000313" key="3">
    <source>
        <dbReference type="EMBL" id="SUM55391.1"/>
    </source>
</evidence>
<evidence type="ECO:0000256" key="2">
    <source>
        <dbReference type="SAM" id="Phobius"/>
    </source>
</evidence>
<name>A0A380GLR9_9STAP</name>
<keyword evidence="2" id="KW-0472">Membrane</keyword>
<feature type="transmembrane region" description="Helical" evidence="2">
    <location>
        <begin position="97"/>
        <end position="117"/>
    </location>
</feature>
<dbReference type="Pfam" id="PF11166">
    <property type="entry name" value="DUF2951"/>
    <property type="match status" value="1"/>
</dbReference>
<gene>
    <name evidence="3" type="ORF">NCTC13834_01755</name>
</gene>
<dbReference type="InterPro" id="IPR021337">
    <property type="entry name" value="DUF2951"/>
</dbReference>
<dbReference type="AlphaFoldDB" id="A0A380GLR9"/>
<proteinExistence type="predicted"/>
<organism evidence="3 4">
    <name type="scientific">Staphylococcus nepalensis</name>
    <dbReference type="NCBI Taxonomy" id="214473"/>
    <lineage>
        <taxon>Bacteria</taxon>
        <taxon>Bacillati</taxon>
        <taxon>Bacillota</taxon>
        <taxon>Bacilli</taxon>
        <taxon>Bacillales</taxon>
        <taxon>Staphylococcaceae</taxon>
        <taxon>Staphylococcus</taxon>
    </lineage>
</organism>
<accession>A0A380GLR9</accession>
<dbReference type="EMBL" id="UHDS01000001">
    <property type="protein sequence ID" value="SUM55391.1"/>
    <property type="molecule type" value="Genomic_DNA"/>
</dbReference>
<evidence type="ECO:0000313" key="4">
    <source>
        <dbReference type="Proteomes" id="UP000254412"/>
    </source>
</evidence>
<sequence>MSDEGTKDIERRVGILEDKDRYNDSRFRSIENTMKEDRKEINESIEKLHNSLKEIEKGQHTQELTNMKMNYTLDSINRERESEKQNKEESKKQFNQLKWLILGTIFSIIGTFVWTSIKMWLGM</sequence>
<keyword evidence="1" id="KW-0175">Coiled coil</keyword>
<keyword evidence="2" id="KW-1133">Transmembrane helix</keyword>